<proteinExistence type="predicted"/>
<protein>
    <submittedName>
        <fullName evidence="1">Uncharacterized protein</fullName>
    </submittedName>
</protein>
<name>R7RWT3_STEHR</name>
<evidence type="ECO:0000313" key="2">
    <source>
        <dbReference type="Proteomes" id="UP000053927"/>
    </source>
</evidence>
<dbReference type="EMBL" id="JH687407">
    <property type="protein sequence ID" value="EIM79258.1"/>
    <property type="molecule type" value="Genomic_DNA"/>
</dbReference>
<dbReference type="AlphaFoldDB" id="R7RWT3"/>
<keyword evidence="2" id="KW-1185">Reference proteome</keyword>
<gene>
    <name evidence="1" type="ORF">STEHIDRAFT_116723</name>
</gene>
<evidence type="ECO:0000313" key="1">
    <source>
        <dbReference type="EMBL" id="EIM79258.1"/>
    </source>
</evidence>
<dbReference type="Proteomes" id="UP000053927">
    <property type="component" value="Unassembled WGS sequence"/>
</dbReference>
<dbReference type="KEGG" id="shs:STEHIDRAFT_116723"/>
<reference evidence="2" key="1">
    <citation type="journal article" date="2012" name="Science">
        <title>The Paleozoic origin of enzymatic lignin decomposition reconstructed from 31 fungal genomes.</title>
        <authorList>
            <person name="Floudas D."/>
            <person name="Binder M."/>
            <person name="Riley R."/>
            <person name="Barry K."/>
            <person name="Blanchette R.A."/>
            <person name="Henrissat B."/>
            <person name="Martinez A.T."/>
            <person name="Otillar R."/>
            <person name="Spatafora J.W."/>
            <person name="Yadav J.S."/>
            <person name="Aerts A."/>
            <person name="Benoit I."/>
            <person name="Boyd A."/>
            <person name="Carlson A."/>
            <person name="Copeland A."/>
            <person name="Coutinho P.M."/>
            <person name="de Vries R.P."/>
            <person name="Ferreira P."/>
            <person name="Findley K."/>
            <person name="Foster B."/>
            <person name="Gaskell J."/>
            <person name="Glotzer D."/>
            <person name="Gorecki P."/>
            <person name="Heitman J."/>
            <person name="Hesse C."/>
            <person name="Hori C."/>
            <person name="Igarashi K."/>
            <person name="Jurgens J.A."/>
            <person name="Kallen N."/>
            <person name="Kersten P."/>
            <person name="Kohler A."/>
            <person name="Kuees U."/>
            <person name="Kumar T.K.A."/>
            <person name="Kuo A."/>
            <person name="LaButti K."/>
            <person name="Larrondo L.F."/>
            <person name="Lindquist E."/>
            <person name="Ling A."/>
            <person name="Lombard V."/>
            <person name="Lucas S."/>
            <person name="Lundell T."/>
            <person name="Martin R."/>
            <person name="McLaughlin D.J."/>
            <person name="Morgenstern I."/>
            <person name="Morin E."/>
            <person name="Murat C."/>
            <person name="Nagy L.G."/>
            <person name="Nolan M."/>
            <person name="Ohm R.A."/>
            <person name="Patyshakuliyeva A."/>
            <person name="Rokas A."/>
            <person name="Ruiz-Duenas F.J."/>
            <person name="Sabat G."/>
            <person name="Salamov A."/>
            <person name="Samejima M."/>
            <person name="Schmutz J."/>
            <person name="Slot J.C."/>
            <person name="St John F."/>
            <person name="Stenlid J."/>
            <person name="Sun H."/>
            <person name="Sun S."/>
            <person name="Syed K."/>
            <person name="Tsang A."/>
            <person name="Wiebenga A."/>
            <person name="Young D."/>
            <person name="Pisabarro A."/>
            <person name="Eastwood D.C."/>
            <person name="Martin F."/>
            <person name="Cullen D."/>
            <person name="Grigoriev I.V."/>
            <person name="Hibbett D.S."/>
        </authorList>
    </citation>
    <scope>NUCLEOTIDE SEQUENCE [LARGE SCALE GENOMIC DNA]</scope>
    <source>
        <strain evidence="2">FP-91666</strain>
    </source>
</reference>
<organism evidence="1 2">
    <name type="scientific">Stereum hirsutum (strain FP-91666)</name>
    <name type="common">White-rot fungus</name>
    <dbReference type="NCBI Taxonomy" id="721885"/>
    <lineage>
        <taxon>Eukaryota</taxon>
        <taxon>Fungi</taxon>
        <taxon>Dikarya</taxon>
        <taxon>Basidiomycota</taxon>
        <taxon>Agaricomycotina</taxon>
        <taxon>Agaricomycetes</taxon>
        <taxon>Russulales</taxon>
        <taxon>Stereaceae</taxon>
        <taxon>Stereum</taxon>
    </lineage>
</organism>
<dbReference type="RefSeq" id="XP_007311705.1">
    <property type="nucleotide sequence ID" value="XM_007311643.1"/>
</dbReference>
<sequence length="271" mass="31346">MHRNLIYNFSRVLFQFPYGYQDFSFIPVYAHDSLSRRPFFTEAISCPSLAQIWNRIIWLLRNDETMAVNVYAYLLEEAGVYIVSSKFKRALENFATGPKRYGFCLLKRIGAVKTECVEKPVGVFSSVRVLCLDKDMITALEGAPDQYPEEFRLRLRFYVLNILLSSVLQIFLDELHPDKITPALELNRITLDHNKMQRQQNALTIEERLWGGKIYLGIQENTWDRKKRVCFGGMVRDWKDIQSVAVNHDVTQAEVISSNGGLGNTTEFTGW</sequence>
<dbReference type="GeneID" id="18795970"/>
<accession>R7RWT3</accession>